<comment type="caution">
    <text evidence="2">The sequence shown here is derived from an EMBL/GenBank/DDBJ whole genome shotgun (WGS) entry which is preliminary data.</text>
</comment>
<sequence>MSLGTRSPYSSHGSDYRSHDSHYESRLRTSRLLLLRLLRRPT</sequence>
<name>A0AAD9L4J8_RIDPI</name>
<feature type="region of interest" description="Disordered" evidence="1">
    <location>
        <begin position="1"/>
        <end position="26"/>
    </location>
</feature>
<organism evidence="2 3">
    <name type="scientific">Ridgeia piscesae</name>
    <name type="common">Tubeworm</name>
    <dbReference type="NCBI Taxonomy" id="27915"/>
    <lineage>
        <taxon>Eukaryota</taxon>
        <taxon>Metazoa</taxon>
        <taxon>Spiralia</taxon>
        <taxon>Lophotrochozoa</taxon>
        <taxon>Annelida</taxon>
        <taxon>Polychaeta</taxon>
        <taxon>Sedentaria</taxon>
        <taxon>Canalipalpata</taxon>
        <taxon>Sabellida</taxon>
        <taxon>Siboglinidae</taxon>
        <taxon>Ridgeia</taxon>
    </lineage>
</organism>
<feature type="compositionally biased region" description="Polar residues" evidence="1">
    <location>
        <begin position="1"/>
        <end position="13"/>
    </location>
</feature>
<proteinExistence type="predicted"/>
<accession>A0AAD9L4J8</accession>
<evidence type="ECO:0000313" key="2">
    <source>
        <dbReference type="EMBL" id="KAK2182732.1"/>
    </source>
</evidence>
<keyword evidence="3" id="KW-1185">Reference proteome</keyword>
<feature type="compositionally biased region" description="Basic and acidic residues" evidence="1">
    <location>
        <begin position="14"/>
        <end position="26"/>
    </location>
</feature>
<dbReference type="AlphaFoldDB" id="A0AAD9L4J8"/>
<dbReference type="Proteomes" id="UP001209878">
    <property type="component" value="Unassembled WGS sequence"/>
</dbReference>
<gene>
    <name evidence="2" type="ORF">NP493_340g03095</name>
</gene>
<dbReference type="EMBL" id="JAODUO010000339">
    <property type="protein sequence ID" value="KAK2182732.1"/>
    <property type="molecule type" value="Genomic_DNA"/>
</dbReference>
<evidence type="ECO:0000256" key="1">
    <source>
        <dbReference type="SAM" id="MobiDB-lite"/>
    </source>
</evidence>
<protein>
    <submittedName>
        <fullName evidence="2">Uncharacterized protein</fullName>
    </submittedName>
</protein>
<evidence type="ECO:0000313" key="3">
    <source>
        <dbReference type="Proteomes" id="UP001209878"/>
    </source>
</evidence>
<reference evidence="2" key="1">
    <citation type="journal article" date="2023" name="Mol. Biol. Evol.">
        <title>Third-Generation Sequencing Reveals the Adaptive Role of the Epigenome in Three Deep-Sea Polychaetes.</title>
        <authorList>
            <person name="Perez M."/>
            <person name="Aroh O."/>
            <person name="Sun Y."/>
            <person name="Lan Y."/>
            <person name="Juniper S.K."/>
            <person name="Young C.R."/>
            <person name="Angers B."/>
            <person name="Qian P.Y."/>
        </authorList>
    </citation>
    <scope>NUCLEOTIDE SEQUENCE</scope>
    <source>
        <strain evidence="2">R07B-5</strain>
    </source>
</reference>